<dbReference type="EMBL" id="DWWC01000309">
    <property type="protein sequence ID" value="HJC70865.1"/>
    <property type="molecule type" value="Genomic_DNA"/>
</dbReference>
<proteinExistence type="predicted"/>
<organism evidence="1 2">
    <name type="scientific">Candidatus Brachybacterium intestinipullorum</name>
    <dbReference type="NCBI Taxonomy" id="2838512"/>
    <lineage>
        <taxon>Bacteria</taxon>
        <taxon>Bacillati</taxon>
        <taxon>Actinomycetota</taxon>
        <taxon>Actinomycetes</taxon>
        <taxon>Micrococcales</taxon>
        <taxon>Dermabacteraceae</taxon>
        <taxon>Brachybacterium</taxon>
    </lineage>
</organism>
<reference evidence="1" key="1">
    <citation type="journal article" date="2021" name="PeerJ">
        <title>Extensive microbial diversity within the chicken gut microbiome revealed by metagenomics and culture.</title>
        <authorList>
            <person name="Gilroy R."/>
            <person name="Ravi A."/>
            <person name="Getino M."/>
            <person name="Pursley I."/>
            <person name="Horton D.L."/>
            <person name="Alikhan N.F."/>
            <person name="Baker D."/>
            <person name="Gharbi K."/>
            <person name="Hall N."/>
            <person name="Watson M."/>
            <person name="Adriaenssens E.M."/>
            <person name="Foster-Nyarko E."/>
            <person name="Jarju S."/>
            <person name="Secka A."/>
            <person name="Antonio M."/>
            <person name="Oren A."/>
            <person name="Chaudhuri R.R."/>
            <person name="La Ragione R."/>
            <person name="Hildebrand F."/>
            <person name="Pallen M.J."/>
        </authorList>
    </citation>
    <scope>NUCLEOTIDE SEQUENCE</scope>
    <source>
        <strain evidence="1">CHK130-7132</strain>
    </source>
</reference>
<accession>A0A9D2Q3K5</accession>
<evidence type="ECO:0000313" key="2">
    <source>
        <dbReference type="Proteomes" id="UP000823854"/>
    </source>
</evidence>
<evidence type="ECO:0008006" key="3">
    <source>
        <dbReference type="Google" id="ProtNLM"/>
    </source>
</evidence>
<sequence>MSAEILPQDHPHAARLERGTGVPLTEWARRLDEAGARELDHTAIARLLVERWEVDQWWAQGVTVAYEQLIGRRVVGQSRDGDFAASASRTLDGAPGEVRERWHAFMTEARRDALGLEEPSLSDTATWRYWRAGLADGSRVSVNITAKDPGRSTLGIEHKGIGTAEERAAWKDAWAGVLAEFTAPATTTDRTTTTESHR</sequence>
<protein>
    <recommendedName>
        <fullName evidence="3">DUF4287 domain-containing protein</fullName>
    </recommendedName>
</protein>
<name>A0A9D2Q3K5_9MICO</name>
<reference evidence="1" key="2">
    <citation type="submission" date="2021-04" db="EMBL/GenBank/DDBJ databases">
        <authorList>
            <person name="Gilroy R."/>
        </authorList>
    </citation>
    <scope>NUCLEOTIDE SEQUENCE</scope>
    <source>
        <strain evidence="1">CHK130-7132</strain>
    </source>
</reference>
<dbReference type="Proteomes" id="UP000823854">
    <property type="component" value="Unassembled WGS sequence"/>
</dbReference>
<evidence type="ECO:0000313" key="1">
    <source>
        <dbReference type="EMBL" id="HJC70865.1"/>
    </source>
</evidence>
<comment type="caution">
    <text evidence="1">The sequence shown here is derived from an EMBL/GenBank/DDBJ whole genome shotgun (WGS) entry which is preliminary data.</text>
</comment>
<gene>
    <name evidence="1" type="ORF">H9932_14480</name>
</gene>
<dbReference type="AlphaFoldDB" id="A0A9D2Q3K5"/>